<keyword evidence="1" id="KW-0472">Membrane</keyword>
<dbReference type="AlphaFoldDB" id="A0A842J8H3"/>
<feature type="transmembrane region" description="Helical" evidence="1">
    <location>
        <begin position="115"/>
        <end position="136"/>
    </location>
</feature>
<evidence type="ECO:0000313" key="2">
    <source>
        <dbReference type="EMBL" id="MBC2882855.1"/>
    </source>
</evidence>
<accession>A0A842J8H3</accession>
<feature type="transmembrane region" description="Helical" evidence="1">
    <location>
        <begin position="12"/>
        <end position="37"/>
    </location>
</feature>
<reference evidence="2 3" key="1">
    <citation type="submission" date="2020-08" db="EMBL/GenBank/DDBJ databases">
        <title>Complete genome and description of Campylobacter massiliensis Marseille-Q3452 sp. nov.</title>
        <authorList>
            <person name="Antezack A."/>
        </authorList>
    </citation>
    <scope>NUCLEOTIDE SEQUENCE [LARGE SCALE GENOMIC DNA]</scope>
    <source>
        <strain evidence="2 3">Marseille-Q3452</strain>
    </source>
</reference>
<dbReference type="EMBL" id="JACLZK010000001">
    <property type="protein sequence ID" value="MBC2882855.1"/>
    <property type="molecule type" value="Genomic_DNA"/>
</dbReference>
<keyword evidence="1" id="KW-1133">Transmembrane helix</keyword>
<sequence>MLKIIKSVLSVIFQARILFIFFYFCAFVTFAPMASILGAETSQMTLSVLFNPLTILSCALLAVYIGFRVAAYKNHGIDCRMDAVFFFALSWIFFMLFCLATLLATILFLEDFRSLPSREFCSLLLVMAIFAAWRTLKSSEYKLSIFYERKIGTNISIDKILIYSVLAFAAIVAVFF</sequence>
<evidence type="ECO:0000313" key="3">
    <source>
        <dbReference type="Proteomes" id="UP000552683"/>
    </source>
</evidence>
<feature type="transmembrane region" description="Helical" evidence="1">
    <location>
        <begin position="49"/>
        <end position="71"/>
    </location>
</feature>
<keyword evidence="3" id="KW-1185">Reference proteome</keyword>
<name>A0A842J8H3_9BACT</name>
<keyword evidence="1" id="KW-0812">Transmembrane</keyword>
<proteinExistence type="predicted"/>
<dbReference type="Proteomes" id="UP000552683">
    <property type="component" value="Unassembled WGS sequence"/>
</dbReference>
<comment type="caution">
    <text evidence="2">The sequence shown here is derived from an EMBL/GenBank/DDBJ whole genome shotgun (WGS) entry which is preliminary data.</text>
</comment>
<gene>
    <name evidence="2" type="ORF">H7R39_06235</name>
</gene>
<feature type="transmembrane region" description="Helical" evidence="1">
    <location>
        <begin position="83"/>
        <end position="109"/>
    </location>
</feature>
<protein>
    <submittedName>
        <fullName evidence="2">Uncharacterized protein</fullName>
    </submittedName>
</protein>
<evidence type="ECO:0000256" key="1">
    <source>
        <dbReference type="SAM" id="Phobius"/>
    </source>
</evidence>
<dbReference type="RefSeq" id="WP_185898409.1">
    <property type="nucleotide sequence ID" value="NZ_JACLZK010000001.1"/>
</dbReference>
<organism evidence="2 3">
    <name type="scientific">Campylobacter massiliensis</name>
    <dbReference type="NCBI Taxonomy" id="2762557"/>
    <lineage>
        <taxon>Bacteria</taxon>
        <taxon>Pseudomonadati</taxon>
        <taxon>Campylobacterota</taxon>
        <taxon>Epsilonproteobacteria</taxon>
        <taxon>Campylobacterales</taxon>
        <taxon>Campylobacteraceae</taxon>
        <taxon>Campylobacter</taxon>
    </lineage>
</organism>
<feature type="transmembrane region" description="Helical" evidence="1">
    <location>
        <begin position="157"/>
        <end position="175"/>
    </location>
</feature>